<keyword evidence="3" id="KW-0217">Developmental protein</keyword>
<comment type="subcellular location">
    <subcellularLocation>
        <location evidence="1">Nucleus</location>
    </subcellularLocation>
</comment>
<dbReference type="PANTHER" id="PTHR31301">
    <property type="entry name" value="LOB DOMAIN-CONTAINING PROTEIN 4-RELATED"/>
    <property type="match status" value="1"/>
</dbReference>
<evidence type="ECO:0000259" key="6">
    <source>
        <dbReference type="PROSITE" id="PS50891"/>
    </source>
</evidence>
<keyword evidence="8" id="KW-1185">Reference proteome</keyword>
<dbReference type="EMBL" id="JAJJMB010007553">
    <property type="protein sequence ID" value="KAI3929960.1"/>
    <property type="molecule type" value="Genomic_DNA"/>
</dbReference>
<evidence type="ECO:0000256" key="4">
    <source>
        <dbReference type="ARBA" id="ARBA00023242"/>
    </source>
</evidence>
<dbReference type="InterPro" id="IPR004883">
    <property type="entry name" value="LOB"/>
</dbReference>
<comment type="caution">
    <text evidence="7">The sequence shown here is derived from an EMBL/GenBank/DDBJ whole genome shotgun (WGS) entry which is preliminary data.</text>
</comment>
<proteinExistence type="inferred from homology"/>
<protein>
    <recommendedName>
        <fullName evidence="6">LOB domain-containing protein</fullName>
    </recommendedName>
</protein>
<evidence type="ECO:0000256" key="2">
    <source>
        <dbReference type="ARBA" id="ARBA00005474"/>
    </source>
</evidence>
<evidence type="ECO:0000313" key="8">
    <source>
        <dbReference type="Proteomes" id="UP001202328"/>
    </source>
</evidence>
<sequence length="530" mass="59634">MGDHGQCLACKFLRRPCSEGCPYIQLFSTYFDVPRFQIGYATSTADRQKMEARITDSTRMFEANAGVNEPLFGATGVLLALHQRMREEATRFETIAGEGVNVTPAGTMNHFVLKDSEKIEQQHRACPACTYLPQKCRADCPFVWFFEAREFRDFIREFYTVLCGSTAVLPDHPNLQSADEWNKAGITAKALEFENKARVHDPVYGTTGIILSLYKNWWNLNHHVRLLEQRHRSVQNFPTVQIGSCNIPADKGKGNVTPESTNECCTIAEWMDMEDDDESLYSREEVSKNYMEFQQEVALIQPLPQELNYSLCLPQGESSKSSPLSSVPHQMNQPSADQQLYRVPQQTQQLLSQPCGALVQGIPLRISENVHQNVNSGREPSMASDEDGARDPIGRVGPPPDHDYFYYTNNEGERTLKYQFCDLNHIRVTSSGLQFIQVHLIPPLYPNTLHISGDGSLRPDIYGGCAVVVRTNDLGCNNLCFGKSARPRTSQFHEYEALAHAVNAGMTLFLREGKNLYEEDSSLITSDGSH</sequence>
<dbReference type="AlphaFoldDB" id="A0AAD4T133"/>
<evidence type="ECO:0000256" key="1">
    <source>
        <dbReference type="ARBA" id="ARBA00004123"/>
    </source>
</evidence>
<reference evidence="7" key="1">
    <citation type="submission" date="2022-04" db="EMBL/GenBank/DDBJ databases">
        <title>A functionally conserved STORR gene fusion in Papaver species that diverged 16.8 million years ago.</title>
        <authorList>
            <person name="Catania T."/>
        </authorList>
    </citation>
    <scope>NUCLEOTIDE SEQUENCE</scope>
    <source>
        <strain evidence="7">S-188037</strain>
    </source>
</reference>
<dbReference type="PROSITE" id="PS50891">
    <property type="entry name" value="LOB"/>
    <property type="match status" value="1"/>
</dbReference>
<dbReference type="Proteomes" id="UP001202328">
    <property type="component" value="Unassembled WGS sequence"/>
</dbReference>
<dbReference type="PANTHER" id="PTHR31301:SF83">
    <property type="entry name" value="PROTEIN ASYMMETRIC LEAVES 2"/>
    <property type="match status" value="1"/>
</dbReference>
<gene>
    <name evidence="7" type="ORF">MKW98_004114</name>
</gene>
<dbReference type="Pfam" id="PF03195">
    <property type="entry name" value="LOB"/>
    <property type="match status" value="1"/>
</dbReference>
<accession>A0AAD4T133</accession>
<evidence type="ECO:0000256" key="5">
    <source>
        <dbReference type="SAM" id="MobiDB-lite"/>
    </source>
</evidence>
<evidence type="ECO:0000256" key="3">
    <source>
        <dbReference type="ARBA" id="ARBA00022473"/>
    </source>
</evidence>
<dbReference type="GO" id="GO:0005634">
    <property type="term" value="C:nucleus"/>
    <property type="evidence" value="ECO:0007669"/>
    <property type="project" value="UniProtKB-SubCell"/>
</dbReference>
<keyword evidence="4" id="KW-0539">Nucleus</keyword>
<name>A0AAD4T133_9MAGN</name>
<organism evidence="7 8">
    <name type="scientific">Papaver atlanticum</name>
    <dbReference type="NCBI Taxonomy" id="357466"/>
    <lineage>
        <taxon>Eukaryota</taxon>
        <taxon>Viridiplantae</taxon>
        <taxon>Streptophyta</taxon>
        <taxon>Embryophyta</taxon>
        <taxon>Tracheophyta</taxon>
        <taxon>Spermatophyta</taxon>
        <taxon>Magnoliopsida</taxon>
        <taxon>Ranunculales</taxon>
        <taxon>Papaveraceae</taxon>
        <taxon>Papaveroideae</taxon>
        <taxon>Papaver</taxon>
    </lineage>
</organism>
<feature type="domain" description="LOB" evidence="6">
    <location>
        <begin position="124"/>
        <end position="231"/>
    </location>
</feature>
<comment type="similarity">
    <text evidence="2">Belongs to the LOB domain-containing protein family.</text>
</comment>
<feature type="region of interest" description="Disordered" evidence="5">
    <location>
        <begin position="374"/>
        <end position="400"/>
    </location>
</feature>
<evidence type="ECO:0000313" key="7">
    <source>
        <dbReference type="EMBL" id="KAI3929960.1"/>
    </source>
</evidence>